<organism evidence="2 3">
    <name type="scientific">Sinobacterium caligoides</name>
    <dbReference type="NCBI Taxonomy" id="933926"/>
    <lineage>
        <taxon>Bacteria</taxon>
        <taxon>Pseudomonadati</taxon>
        <taxon>Pseudomonadota</taxon>
        <taxon>Gammaproteobacteria</taxon>
        <taxon>Cellvibrionales</taxon>
        <taxon>Spongiibacteraceae</taxon>
        <taxon>Sinobacterium</taxon>
    </lineage>
</organism>
<feature type="transmembrane region" description="Helical" evidence="1">
    <location>
        <begin position="68"/>
        <end position="88"/>
    </location>
</feature>
<protein>
    <submittedName>
        <fullName evidence="2">Putative membrane protein</fullName>
    </submittedName>
</protein>
<gene>
    <name evidence="2" type="ORF">EDC56_1595</name>
</gene>
<dbReference type="OrthoDB" id="5738125at2"/>
<dbReference type="InterPro" id="IPR018643">
    <property type="entry name" value="DUF2069_membrane"/>
</dbReference>
<keyword evidence="1" id="KW-1133">Transmembrane helix</keyword>
<feature type="transmembrane region" description="Helical" evidence="1">
    <location>
        <begin position="94"/>
        <end position="114"/>
    </location>
</feature>
<dbReference type="AlphaFoldDB" id="A0A3N2DMY2"/>
<evidence type="ECO:0000313" key="2">
    <source>
        <dbReference type="EMBL" id="ROS01167.1"/>
    </source>
</evidence>
<dbReference type="Proteomes" id="UP000275394">
    <property type="component" value="Unassembled WGS sequence"/>
</dbReference>
<keyword evidence="1" id="KW-0472">Membrane</keyword>
<dbReference type="Pfam" id="PF09842">
    <property type="entry name" value="DUF2069"/>
    <property type="match status" value="1"/>
</dbReference>
<feature type="transmembrane region" description="Helical" evidence="1">
    <location>
        <begin position="39"/>
        <end position="61"/>
    </location>
</feature>
<evidence type="ECO:0000313" key="3">
    <source>
        <dbReference type="Proteomes" id="UP000275394"/>
    </source>
</evidence>
<reference evidence="2 3" key="1">
    <citation type="submission" date="2018-11" db="EMBL/GenBank/DDBJ databases">
        <title>Genomic Encyclopedia of Type Strains, Phase IV (KMG-IV): sequencing the most valuable type-strain genomes for metagenomic binning, comparative biology and taxonomic classification.</title>
        <authorList>
            <person name="Goeker M."/>
        </authorList>
    </citation>
    <scope>NUCLEOTIDE SEQUENCE [LARGE SCALE GENOMIC DNA]</scope>
    <source>
        <strain evidence="2 3">DSM 100316</strain>
    </source>
</reference>
<accession>A0A3N2DMY2</accession>
<keyword evidence="3" id="KW-1185">Reference proteome</keyword>
<name>A0A3N2DMY2_9GAMM</name>
<comment type="caution">
    <text evidence="2">The sequence shown here is derived from an EMBL/GenBank/DDBJ whole genome shotgun (WGS) entry which is preliminary data.</text>
</comment>
<evidence type="ECO:0000256" key="1">
    <source>
        <dbReference type="SAM" id="Phobius"/>
    </source>
</evidence>
<dbReference type="RefSeq" id="WP_123711991.1">
    <property type="nucleotide sequence ID" value="NZ_RKHR01000004.1"/>
</dbReference>
<proteinExistence type="predicted"/>
<feature type="transmembrane region" description="Helical" evidence="1">
    <location>
        <begin position="12"/>
        <end position="33"/>
    </location>
</feature>
<sequence length="124" mass="13973">MTFTKKLQLSRYASLLSYIGLMVVFAVKSFILAPEGSSWSARIAIFLFSSVPLLIFVPGLLRDSDRTYTWICFVILGYFTYSVTALAIPSQAAPIDWIFCGLTVTLFTFAMMFVRYKKRVLAGL</sequence>
<keyword evidence="1" id="KW-0812">Transmembrane</keyword>
<dbReference type="EMBL" id="RKHR01000004">
    <property type="protein sequence ID" value="ROS01167.1"/>
    <property type="molecule type" value="Genomic_DNA"/>
</dbReference>